<dbReference type="EMBL" id="JAGINW010000001">
    <property type="protein sequence ID" value="MBP2329513.1"/>
    <property type="molecule type" value="Genomic_DNA"/>
</dbReference>
<gene>
    <name evidence="1" type="ORF">JOF56_009898</name>
</gene>
<dbReference type="InterPro" id="IPR012337">
    <property type="entry name" value="RNaseH-like_sf"/>
</dbReference>
<protein>
    <submittedName>
        <fullName evidence="1">Transposase InsO family protein</fullName>
    </submittedName>
</protein>
<organism evidence="1 2">
    <name type="scientific">Kibdelosporangium banguiense</name>
    <dbReference type="NCBI Taxonomy" id="1365924"/>
    <lineage>
        <taxon>Bacteria</taxon>
        <taxon>Bacillati</taxon>
        <taxon>Actinomycetota</taxon>
        <taxon>Actinomycetes</taxon>
        <taxon>Pseudonocardiales</taxon>
        <taxon>Pseudonocardiaceae</taxon>
        <taxon>Kibdelosporangium</taxon>
    </lineage>
</organism>
<dbReference type="SUPFAM" id="SSF53098">
    <property type="entry name" value="Ribonuclease H-like"/>
    <property type="match status" value="1"/>
</dbReference>
<comment type="caution">
    <text evidence="1">The sequence shown here is derived from an EMBL/GenBank/DDBJ whole genome shotgun (WGS) entry which is preliminary data.</text>
</comment>
<evidence type="ECO:0000313" key="1">
    <source>
        <dbReference type="EMBL" id="MBP2329513.1"/>
    </source>
</evidence>
<sequence length="97" mass="10776">MLTKRHWSQYTSFRFTQHLVDSGINASIGTVGDAYDNALAESTIGLYKTELIKPQGPWHNKNEVEIATAAWWSGTTINGFMKPVAIGHRPSLRPCTS</sequence>
<reference evidence="1 2" key="1">
    <citation type="submission" date="2021-03" db="EMBL/GenBank/DDBJ databases">
        <title>Sequencing the genomes of 1000 actinobacteria strains.</title>
        <authorList>
            <person name="Klenk H.-P."/>
        </authorList>
    </citation>
    <scope>NUCLEOTIDE SEQUENCE [LARGE SCALE GENOMIC DNA]</scope>
    <source>
        <strain evidence="1 2">DSM 46670</strain>
    </source>
</reference>
<name>A0ABS4TZU8_9PSEU</name>
<keyword evidence="2" id="KW-1185">Reference proteome</keyword>
<dbReference type="Proteomes" id="UP001519332">
    <property type="component" value="Unassembled WGS sequence"/>
</dbReference>
<evidence type="ECO:0000313" key="2">
    <source>
        <dbReference type="Proteomes" id="UP001519332"/>
    </source>
</evidence>
<accession>A0ABS4TZU8</accession>
<proteinExistence type="predicted"/>